<dbReference type="EMBL" id="JBANQN010000010">
    <property type="protein sequence ID" value="KAK6777710.1"/>
    <property type="molecule type" value="Genomic_DNA"/>
</dbReference>
<accession>A0AAN8SXN8</accession>
<dbReference type="AlphaFoldDB" id="A0AAN8SXN8"/>
<dbReference type="Proteomes" id="UP001371456">
    <property type="component" value="Unassembled WGS sequence"/>
</dbReference>
<gene>
    <name evidence="1" type="ORF">RDI58_024428</name>
</gene>
<evidence type="ECO:0000313" key="1">
    <source>
        <dbReference type="EMBL" id="KAK6777710.1"/>
    </source>
</evidence>
<keyword evidence="2" id="KW-1185">Reference proteome</keyword>
<evidence type="ECO:0000313" key="2">
    <source>
        <dbReference type="Proteomes" id="UP001371456"/>
    </source>
</evidence>
<proteinExistence type="predicted"/>
<protein>
    <submittedName>
        <fullName evidence="1">Uncharacterized protein</fullName>
    </submittedName>
</protein>
<organism evidence="1 2">
    <name type="scientific">Solanum bulbocastanum</name>
    <name type="common">Wild potato</name>
    <dbReference type="NCBI Taxonomy" id="147425"/>
    <lineage>
        <taxon>Eukaryota</taxon>
        <taxon>Viridiplantae</taxon>
        <taxon>Streptophyta</taxon>
        <taxon>Embryophyta</taxon>
        <taxon>Tracheophyta</taxon>
        <taxon>Spermatophyta</taxon>
        <taxon>Magnoliopsida</taxon>
        <taxon>eudicotyledons</taxon>
        <taxon>Gunneridae</taxon>
        <taxon>Pentapetalae</taxon>
        <taxon>asterids</taxon>
        <taxon>lamiids</taxon>
        <taxon>Solanales</taxon>
        <taxon>Solanaceae</taxon>
        <taxon>Solanoideae</taxon>
        <taxon>Solaneae</taxon>
        <taxon>Solanum</taxon>
    </lineage>
</organism>
<sequence length="87" mass="9490">MGLVHIFELLDLVSGGSGDFWWRSFVGCCLEVRTGGLGDVPASDFAGKGDRFGVAVSRRSLELTGDGDLRKWRKQSWLCAVWGSPDV</sequence>
<comment type="caution">
    <text evidence="1">The sequence shown here is derived from an EMBL/GenBank/DDBJ whole genome shotgun (WGS) entry which is preliminary data.</text>
</comment>
<reference evidence="1 2" key="1">
    <citation type="submission" date="2024-02" db="EMBL/GenBank/DDBJ databases">
        <title>de novo genome assembly of Solanum bulbocastanum strain 11H21.</title>
        <authorList>
            <person name="Hosaka A.J."/>
        </authorList>
    </citation>
    <scope>NUCLEOTIDE SEQUENCE [LARGE SCALE GENOMIC DNA]</scope>
    <source>
        <tissue evidence="1">Young leaves</tissue>
    </source>
</reference>
<name>A0AAN8SXN8_SOLBU</name>